<proteinExistence type="predicted"/>
<gene>
    <name evidence="2" type="ORF">MERR_LOCUS1933</name>
</gene>
<feature type="region of interest" description="Disordered" evidence="1">
    <location>
        <begin position="32"/>
        <end position="158"/>
    </location>
</feature>
<feature type="compositionally biased region" description="Basic and acidic residues" evidence="1">
    <location>
        <begin position="107"/>
        <end position="116"/>
    </location>
</feature>
<dbReference type="EMBL" id="CACVBM020000111">
    <property type="protein sequence ID" value="CAA7014698.1"/>
    <property type="molecule type" value="Genomic_DNA"/>
</dbReference>
<evidence type="ECO:0000313" key="2">
    <source>
        <dbReference type="EMBL" id="CAA7014698.1"/>
    </source>
</evidence>
<keyword evidence="3" id="KW-1185">Reference proteome</keyword>
<comment type="caution">
    <text evidence="2">The sequence shown here is derived from an EMBL/GenBank/DDBJ whole genome shotgun (WGS) entry which is preliminary data.</text>
</comment>
<organism evidence="2 3">
    <name type="scientific">Microthlaspi erraticum</name>
    <dbReference type="NCBI Taxonomy" id="1685480"/>
    <lineage>
        <taxon>Eukaryota</taxon>
        <taxon>Viridiplantae</taxon>
        <taxon>Streptophyta</taxon>
        <taxon>Embryophyta</taxon>
        <taxon>Tracheophyta</taxon>
        <taxon>Spermatophyta</taxon>
        <taxon>Magnoliopsida</taxon>
        <taxon>eudicotyledons</taxon>
        <taxon>Gunneridae</taxon>
        <taxon>Pentapetalae</taxon>
        <taxon>rosids</taxon>
        <taxon>malvids</taxon>
        <taxon>Brassicales</taxon>
        <taxon>Brassicaceae</taxon>
        <taxon>Coluteocarpeae</taxon>
        <taxon>Microthlaspi</taxon>
    </lineage>
</organism>
<dbReference type="AlphaFoldDB" id="A0A6D2HNE5"/>
<dbReference type="Proteomes" id="UP000467841">
    <property type="component" value="Unassembled WGS sequence"/>
</dbReference>
<sequence length="158" mass="17936">MKKTLRDFAHIYMFLAAEEESQKIIKECNLNPPSYVNEQRTKKAHDRGGASSFPLGSAFRTPAEKVVAGDISEEEDESDDEEKNEEEKNEEEEEEEVAEPAKKRRKETPTEKEKRLQRTKKPSAIVSSPYVAGQANIKRKGKTSVKGRGGTKRRRKQG</sequence>
<feature type="compositionally biased region" description="Acidic residues" evidence="1">
    <location>
        <begin position="71"/>
        <end position="98"/>
    </location>
</feature>
<evidence type="ECO:0000313" key="3">
    <source>
        <dbReference type="Proteomes" id="UP000467841"/>
    </source>
</evidence>
<accession>A0A6D2HNE5</accession>
<evidence type="ECO:0000256" key="1">
    <source>
        <dbReference type="SAM" id="MobiDB-lite"/>
    </source>
</evidence>
<name>A0A6D2HNE5_9BRAS</name>
<protein>
    <submittedName>
        <fullName evidence="2">Uncharacterized protein</fullName>
    </submittedName>
</protein>
<feature type="compositionally biased region" description="Basic residues" evidence="1">
    <location>
        <begin position="137"/>
        <end position="158"/>
    </location>
</feature>
<reference evidence="2" key="1">
    <citation type="submission" date="2020-01" db="EMBL/GenBank/DDBJ databases">
        <authorList>
            <person name="Mishra B."/>
        </authorList>
    </citation>
    <scope>NUCLEOTIDE SEQUENCE [LARGE SCALE GENOMIC DNA]</scope>
</reference>